<evidence type="ECO:0000256" key="2">
    <source>
        <dbReference type="SAM" id="Phobius"/>
    </source>
</evidence>
<dbReference type="EMBL" id="CAUOFW020001144">
    <property type="protein sequence ID" value="CAK9141529.1"/>
    <property type="molecule type" value="Genomic_DNA"/>
</dbReference>
<name>A0ABC8R951_9AQUA</name>
<keyword evidence="2" id="KW-0472">Membrane</keyword>
<reference evidence="3 4" key="1">
    <citation type="submission" date="2024-02" db="EMBL/GenBank/DDBJ databases">
        <authorList>
            <person name="Vignale AGUSTIN F."/>
            <person name="Sosa J E."/>
            <person name="Modenutti C."/>
        </authorList>
    </citation>
    <scope>NUCLEOTIDE SEQUENCE [LARGE SCALE GENOMIC DNA]</scope>
</reference>
<feature type="non-terminal residue" evidence="3">
    <location>
        <position position="76"/>
    </location>
</feature>
<evidence type="ECO:0000256" key="1">
    <source>
        <dbReference type="SAM" id="MobiDB-lite"/>
    </source>
</evidence>
<accession>A0ABC8R951</accession>
<feature type="region of interest" description="Disordered" evidence="1">
    <location>
        <begin position="43"/>
        <end position="76"/>
    </location>
</feature>
<keyword evidence="2" id="KW-0812">Transmembrane</keyword>
<dbReference type="Proteomes" id="UP001642360">
    <property type="component" value="Unassembled WGS sequence"/>
</dbReference>
<sequence>KLYMARHLDVDLEAIDPIEGLFFILFAFLWMGALLLCMARTKRPRPNYSPPEDPNVQRKKARKEARLQWIQGKSVT</sequence>
<keyword evidence="2" id="KW-1133">Transmembrane helix</keyword>
<feature type="non-terminal residue" evidence="3">
    <location>
        <position position="1"/>
    </location>
</feature>
<proteinExistence type="predicted"/>
<gene>
    <name evidence="3" type="ORF">ILEXP_LOCUS9117</name>
</gene>
<protein>
    <submittedName>
        <fullName evidence="3">Uncharacterized protein</fullName>
    </submittedName>
</protein>
<organism evidence="3 4">
    <name type="scientific">Ilex paraguariensis</name>
    <name type="common">yerba mate</name>
    <dbReference type="NCBI Taxonomy" id="185542"/>
    <lineage>
        <taxon>Eukaryota</taxon>
        <taxon>Viridiplantae</taxon>
        <taxon>Streptophyta</taxon>
        <taxon>Embryophyta</taxon>
        <taxon>Tracheophyta</taxon>
        <taxon>Spermatophyta</taxon>
        <taxon>Magnoliopsida</taxon>
        <taxon>eudicotyledons</taxon>
        <taxon>Gunneridae</taxon>
        <taxon>Pentapetalae</taxon>
        <taxon>asterids</taxon>
        <taxon>campanulids</taxon>
        <taxon>Aquifoliales</taxon>
        <taxon>Aquifoliaceae</taxon>
        <taxon>Ilex</taxon>
    </lineage>
</organism>
<comment type="caution">
    <text evidence="3">The sequence shown here is derived from an EMBL/GenBank/DDBJ whole genome shotgun (WGS) entry which is preliminary data.</text>
</comment>
<dbReference type="AlphaFoldDB" id="A0ABC8R951"/>
<keyword evidence="4" id="KW-1185">Reference proteome</keyword>
<feature type="transmembrane region" description="Helical" evidence="2">
    <location>
        <begin position="20"/>
        <end position="39"/>
    </location>
</feature>
<evidence type="ECO:0000313" key="3">
    <source>
        <dbReference type="EMBL" id="CAK9141529.1"/>
    </source>
</evidence>
<evidence type="ECO:0000313" key="4">
    <source>
        <dbReference type="Proteomes" id="UP001642360"/>
    </source>
</evidence>